<organism evidence="1 2">
    <name type="scientific">Elaeophora elaphi</name>
    <dbReference type="NCBI Taxonomy" id="1147741"/>
    <lineage>
        <taxon>Eukaryota</taxon>
        <taxon>Metazoa</taxon>
        <taxon>Ecdysozoa</taxon>
        <taxon>Nematoda</taxon>
        <taxon>Chromadorea</taxon>
        <taxon>Rhabditida</taxon>
        <taxon>Spirurina</taxon>
        <taxon>Spiruromorpha</taxon>
        <taxon>Filarioidea</taxon>
        <taxon>Onchocercidae</taxon>
        <taxon>Elaeophora</taxon>
    </lineage>
</organism>
<accession>A0A0R3RW58</accession>
<proteinExistence type="predicted"/>
<dbReference type="WBParaSite" id="EEL_0000638001-mRNA-1">
    <property type="protein sequence ID" value="EEL_0000638001-mRNA-1"/>
    <property type="gene ID" value="EEL_0000638001"/>
</dbReference>
<dbReference type="Proteomes" id="UP000050640">
    <property type="component" value="Unplaced"/>
</dbReference>
<dbReference type="InterPro" id="IPR012677">
    <property type="entry name" value="Nucleotide-bd_a/b_plait_sf"/>
</dbReference>
<evidence type="ECO:0000313" key="1">
    <source>
        <dbReference type="Proteomes" id="UP000050640"/>
    </source>
</evidence>
<dbReference type="SUPFAM" id="SSF54928">
    <property type="entry name" value="RNA-binding domain, RBD"/>
    <property type="match status" value="1"/>
</dbReference>
<reference evidence="2" key="1">
    <citation type="submission" date="2017-02" db="UniProtKB">
        <authorList>
            <consortium name="WormBaseParasite"/>
        </authorList>
    </citation>
    <scope>IDENTIFICATION</scope>
</reference>
<keyword evidence="1" id="KW-1185">Reference proteome</keyword>
<evidence type="ECO:0000313" key="2">
    <source>
        <dbReference type="WBParaSite" id="EEL_0000638001-mRNA-1"/>
    </source>
</evidence>
<dbReference type="GO" id="GO:0003676">
    <property type="term" value="F:nucleic acid binding"/>
    <property type="evidence" value="ECO:0007669"/>
    <property type="project" value="InterPro"/>
</dbReference>
<sequence length="180" mass="19557">MGIIGSIIADTVDDTPIPDANEVEKTAENGRDSVLTLGQNQGIDNLRTANESSLSTANGLLSDRSSNGNIIAFSSCGNDDSDNDDKETTSSTTPCENYLQEWTPQYSSSLSIFATLSSGNFLSENEVTEVFSRYGNIKEVKWIQISDSNGYIIVFSNEDEKENAIKVPKIRILISNLSSN</sequence>
<protein>
    <submittedName>
        <fullName evidence="2">RRM domain-containing protein</fullName>
    </submittedName>
</protein>
<dbReference type="Gene3D" id="3.30.70.330">
    <property type="match status" value="1"/>
</dbReference>
<name>A0A0R3RW58_9BILA</name>
<dbReference type="InterPro" id="IPR035979">
    <property type="entry name" value="RBD_domain_sf"/>
</dbReference>
<dbReference type="STRING" id="1147741.A0A0R3RW58"/>
<dbReference type="AlphaFoldDB" id="A0A0R3RW58"/>